<evidence type="ECO:0000256" key="1">
    <source>
        <dbReference type="ARBA" id="ARBA00003159"/>
    </source>
</evidence>
<keyword evidence="7" id="KW-0029">Amino-acid transport</keyword>
<evidence type="ECO:0000313" key="12">
    <source>
        <dbReference type="EMBL" id="MBP1849423.1"/>
    </source>
</evidence>
<name>A0ABS4DUP6_9HYPH</name>
<keyword evidence="5" id="KW-1003">Cell membrane</keyword>
<dbReference type="InterPro" id="IPR010065">
    <property type="entry name" value="AA_ABC_transptr_permease_3TM"/>
</dbReference>
<gene>
    <name evidence="12" type="ORF">J2Z17_000844</name>
</gene>
<dbReference type="Pfam" id="PF00528">
    <property type="entry name" value="BPD_transp_1"/>
    <property type="match status" value="1"/>
</dbReference>
<feature type="transmembrane region" description="Helical" evidence="10">
    <location>
        <begin position="206"/>
        <end position="227"/>
    </location>
</feature>
<evidence type="ECO:0000256" key="8">
    <source>
        <dbReference type="ARBA" id="ARBA00022989"/>
    </source>
</evidence>
<dbReference type="InterPro" id="IPR035906">
    <property type="entry name" value="MetI-like_sf"/>
</dbReference>
<keyword evidence="8 10" id="KW-1133">Transmembrane helix</keyword>
<dbReference type="SUPFAM" id="SSF161098">
    <property type="entry name" value="MetI-like"/>
    <property type="match status" value="1"/>
</dbReference>
<evidence type="ECO:0000256" key="5">
    <source>
        <dbReference type="ARBA" id="ARBA00022475"/>
    </source>
</evidence>
<evidence type="ECO:0000256" key="4">
    <source>
        <dbReference type="ARBA" id="ARBA00022448"/>
    </source>
</evidence>
<evidence type="ECO:0000256" key="2">
    <source>
        <dbReference type="ARBA" id="ARBA00004429"/>
    </source>
</evidence>
<feature type="transmembrane region" description="Helical" evidence="10">
    <location>
        <begin position="34"/>
        <end position="55"/>
    </location>
</feature>
<protein>
    <submittedName>
        <fullName evidence="12">His/Glu/Gln/Arg/opine family amino acid ABC transporter permease subunit</fullName>
    </submittedName>
</protein>
<evidence type="ECO:0000256" key="7">
    <source>
        <dbReference type="ARBA" id="ARBA00022970"/>
    </source>
</evidence>
<evidence type="ECO:0000256" key="9">
    <source>
        <dbReference type="ARBA" id="ARBA00023136"/>
    </source>
</evidence>
<dbReference type="Gene3D" id="1.10.3720.10">
    <property type="entry name" value="MetI-like"/>
    <property type="match status" value="1"/>
</dbReference>
<comment type="subcellular location">
    <subcellularLocation>
        <location evidence="2">Cell inner membrane</location>
        <topology evidence="2">Multi-pass membrane protein</topology>
    </subcellularLocation>
    <subcellularLocation>
        <location evidence="10">Cell membrane</location>
        <topology evidence="10">Multi-pass membrane protein</topology>
    </subcellularLocation>
</comment>
<feature type="transmembrane region" description="Helical" evidence="10">
    <location>
        <begin position="76"/>
        <end position="96"/>
    </location>
</feature>
<feature type="domain" description="ABC transmembrane type-1" evidence="11">
    <location>
        <begin position="30"/>
        <end position="224"/>
    </location>
</feature>
<dbReference type="InterPro" id="IPR043429">
    <property type="entry name" value="ArtM/GltK/GlnP/TcyL/YhdX-like"/>
</dbReference>
<feature type="transmembrane region" description="Helical" evidence="10">
    <location>
        <begin position="167"/>
        <end position="186"/>
    </location>
</feature>
<dbReference type="PROSITE" id="PS50928">
    <property type="entry name" value="ABC_TM1"/>
    <property type="match status" value="1"/>
</dbReference>
<dbReference type="PANTHER" id="PTHR30614:SF20">
    <property type="entry name" value="GLUTAMINE TRANSPORT SYSTEM PERMEASE PROTEIN GLNP"/>
    <property type="match status" value="1"/>
</dbReference>
<evidence type="ECO:0000259" key="11">
    <source>
        <dbReference type="PROSITE" id="PS50928"/>
    </source>
</evidence>
<dbReference type="EMBL" id="JAGGJU010000002">
    <property type="protein sequence ID" value="MBP1849423.1"/>
    <property type="molecule type" value="Genomic_DNA"/>
</dbReference>
<comment type="caution">
    <text evidence="12">The sequence shown here is derived from an EMBL/GenBank/DDBJ whole genome shotgun (WGS) entry which is preliminary data.</text>
</comment>
<keyword evidence="6 10" id="KW-0812">Transmembrane</keyword>
<organism evidence="12 13">
    <name type="scientific">Rhizobium halophytocola</name>
    <dbReference type="NCBI Taxonomy" id="735519"/>
    <lineage>
        <taxon>Bacteria</taxon>
        <taxon>Pseudomonadati</taxon>
        <taxon>Pseudomonadota</taxon>
        <taxon>Alphaproteobacteria</taxon>
        <taxon>Hyphomicrobiales</taxon>
        <taxon>Rhizobiaceae</taxon>
        <taxon>Rhizobium/Agrobacterium group</taxon>
        <taxon>Rhizobium</taxon>
    </lineage>
</organism>
<dbReference type="CDD" id="cd06261">
    <property type="entry name" value="TM_PBP2"/>
    <property type="match status" value="1"/>
</dbReference>
<evidence type="ECO:0000256" key="3">
    <source>
        <dbReference type="ARBA" id="ARBA00010072"/>
    </source>
</evidence>
<evidence type="ECO:0000256" key="10">
    <source>
        <dbReference type="RuleBase" id="RU363032"/>
    </source>
</evidence>
<dbReference type="NCBIfam" id="TIGR01726">
    <property type="entry name" value="HEQRo_perm_3TM"/>
    <property type="match status" value="1"/>
</dbReference>
<keyword evidence="4 10" id="KW-0813">Transport</keyword>
<keyword evidence="13" id="KW-1185">Reference proteome</keyword>
<sequence>MFEGLIRIQQTFFDPVEIGRVMPQLLRVGLPNTILLAIVASIIGIILGLLVAMGLSSPRRWLKAPCRVYVDILRGLPHILTIYIIGQGLPLAGLALFGNNTYAYAALAIGLIESGYMAEIFRAGLQSVERGQIEASRSLGMTSMQTMRYVILPQGVRRVLPPLTGQFILVIKGTALVFLLGLTSSQREIFSIAQDAAINDANLSPLMAAGILYLLLTVPMTHLVNAWERRMGVSSRRTTSED</sequence>
<dbReference type="InterPro" id="IPR000515">
    <property type="entry name" value="MetI-like"/>
</dbReference>
<keyword evidence="9 10" id="KW-0472">Membrane</keyword>
<proteinExistence type="inferred from homology"/>
<comment type="function">
    <text evidence="1">Part of the binding-protein-dependent transport system for glutamine; probably responsible for the translocation of the substrate across the membrane.</text>
</comment>
<reference evidence="12 13" key="1">
    <citation type="submission" date="2021-03" db="EMBL/GenBank/DDBJ databases">
        <title>Genomic Encyclopedia of Type Strains, Phase IV (KMG-IV): sequencing the most valuable type-strain genomes for metagenomic binning, comparative biology and taxonomic classification.</title>
        <authorList>
            <person name="Goeker M."/>
        </authorList>
    </citation>
    <scope>NUCLEOTIDE SEQUENCE [LARGE SCALE GENOMIC DNA]</scope>
    <source>
        <strain evidence="12 13">DSM 21600</strain>
    </source>
</reference>
<dbReference type="Proteomes" id="UP000759443">
    <property type="component" value="Unassembled WGS sequence"/>
</dbReference>
<dbReference type="PANTHER" id="PTHR30614">
    <property type="entry name" value="MEMBRANE COMPONENT OF AMINO ACID ABC TRANSPORTER"/>
    <property type="match status" value="1"/>
</dbReference>
<evidence type="ECO:0000313" key="13">
    <source>
        <dbReference type="Proteomes" id="UP000759443"/>
    </source>
</evidence>
<comment type="similarity">
    <text evidence="3">Belongs to the binding-protein-dependent transport system permease family. HisMQ subfamily.</text>
</comment>
<evidence type="ECO:0000256" key="6">
    <source>
        <dbReference type="ARBA" id="ARBA00022692"/>
    </source>
</evidence>
<accession>A0ABS4DUP6</accession>